<sequence>MVLVAPLVFGLAYADLSDDFMREVESGEIARVKALIKKGADVNSRDMLGVSALMFAIIMDNPEIAKILIDSGAEVNGRDIVGSSALMFAADMGSQAETLHLLISAGADVNARDNMGWTALLLAARSANLDLVKILVKNGARTDAKTESGVTYALAAAQGGLDNIVIDLIEKGENVNQRSSDGFTPLMYAAKNGSEKVVAVLIGKGAGVNTKDRDGNSVLAYAIAGNHQGVMKILKKEGATASFGANEDSVFCKEVTGDIANLAIANESYFAENDKYIVSGDGGDLPMWKPSPGVKIKLGGEAATKFTMLASHPECVDANNKEIVYLWDSSQGGLQ</sequence>
<dbReference type="EMBL" id="UOGE01000114">
    <property type="protein sequence ID" value="VAX25999.1"/>
    <property type="molecule type" value="Genomic_DNA"/>
</dbReference>
<dbReference type="InterPro" id="IPR036770">
    <property type="entry name" value="Ankyrin_rpt-contain_sf"/>
</dbReference>
<dbReference type="PROSITE" id="PS50088">
    <property type="entry name" value="ANK_REPEAT"/>
    <property type="match status" value="4"/>
</dbReference>
<accession>A0A3B1C752</accession>
<dbReference type="InterPro" id="IPR002110">
    <property type="entry name" value="Ankyrin_rpt"/>
</dbReference>
<protein>
    <submittedName>
        <fullName evidence="3">Uncharacterized protein</fullName>
    </submittedName>
</protein>
<proteinExistence type="predicted"/>
<organism evidence="3">
    <name type="scientific">hydrothermal vent metagenome</name>
    <dbReference type="NCBI Taxonomy" id="652676"/>
    <lineage>
        <taxon>unclassified sequences</taxon>
        <taxon>metagenomes</taxon>
        <taxon>ecological metagenomes</taxon>
    </lineage>
</organism>
<dbReference type="PANTHER" id="PTHR24171">
    <property type="entry name" value="ANKYRIN REPEAT DOMAIN-CONTAINING PROTEIN 39-RELATED"/>
    <property type="match status" value="1"/>
</dbReference>
<keyword evidence="2" id="KW-0040">ANK repeat</keyword>
<evidence type="ECO:0000256" key="1">
    <source>
        <dbReference type="ARBA" id="ARBA00022737"/>
    </source>
</evidence>
<dbReference type="PROSITE" id="PS50297">
    <property type="entry name" value="ANK_REP_REGION"/>
    <property type="match status" value="4"/>
</dbReference>
<reference evidence="3" key="1">
    <citation type="submission" date="2018-06" db="EMBL/GenBank/DDBJ databases">
        <authorList>
            <person name="Zhirakovskaya E."/>
        </authorList>
    </citation>
    <scope>NUCLEOTIDE SEQUENCE</scope>
</reference>
<dbReference type="SMART" id="SM00248">
    <property type="entry name" value="ANK"/>
    <property type="match status" value="7"/>
</dbReference>
<dbReference type="Pfam" id="PF12796">
    <property type="entry name" value="Ank_2"/>
    <property type="match status" value="2"/>
</dbReference>
<dbReference type="SUPFAM" id="SSF48403">
    <property type="entry name" value="Ankyrin repeat"/>
    <property type="match status" value="1"/>
</dbReference>
<gene>
    <name evidence="3" type="ORF">MNBD_NITROSPINAE02-1660</name>
</gene>
<dbReference type="Gene3D" id="1.25.40.20">
    <property type="entry name" value="Ankyrin repeat-containing domain"/>
    <property type="match status" value="2"/>
</dbReference>
<keyword evidence="1" id="KW-0677">Repeat</keyword>
<evidence type="ECO:0000313" key="3">
    <source>
        <dbReference type="EMBL" id="VAX25999.1"/>
    </source>
</evidence>
<name>A0A3B1C752_9ZZZZ</name>
<dbReference type="AlphaFoldDB" id="A0A3B1C752"/>
<evidence type="ECO:0000256" key="2">
    <source>
        <dbReference type="ARBA" id="ARBA00023043"/>
    </source>
</evidence>